<comment type="caution">
    <text evidence="1">The sequence shown here is derived from an EMBL/GenBank/DDBJ whole genome shotgun (WGS) entry which is preliminary data.</text>
</comment>
<gene>
    <name evidence="1" type="ORF">ACJDT4_23445</name>
</gene>
<keyword evidence="2" id="KW-1185">Reference proteome</keyword>
<evidence type="ECO:0000313" key="1">
    <source>
        <dbReference type="EMBL" id="MFL0253361.1"/>
    </source>
</evidence>
<dbReference type="Proteomes" id="UP001623592">
    <property type="component" value="Unassembled WGS sequence"/>
</dbReference>
<feature type="non-terminal residue" evidence="1">
    <location>
        <position position="100"/>
    </location>
</feature>
<dbReference type="RefSeq" id="WP_406790027.1">
    <property type="nucleotide sequence ID" value="NZ_JBJIAA010000063.1"/>
</dbReference>
<reference evidence="1 2" key="1">
    <citation type="submission" date="2024-11" db="EMBL/GenBank/DDBJ databases">
        <authorList>
            <person name="Heng Y.C."/>
            <person name="Lim A.C.H."/>
            <person name="Lee J.K.Y."/>
            <person name="Kittelmann S."/>
        </authorList>
    </citation>
    <scope>NUCLEOTIDE SEQUENCE [LARGE SCALE GENOMIC DNA]</scope>
    <source>
        <strain evidence="1 2">WILCCON 0114</strain>
    </source>
</reference>
<proteinExistence type="predicted"/>
<name>A0ABW8TM33_9CLOT</name>
<dbReference type="EMBL" id="JBJIAA010000063">
    <property type="protein sequence ID" value="MFL0253361.1"/>
    <property type="molecule type" value="Genomic_DNA"/>
</dbReference>
<protein>
    <submittedName>
        <fullName evidence="1">Uncharacterized protein</fullName>
    </submittedName>
</protein>
<accession>A0ABW8TM33</accession>
<evidence type="ECO:0000313" key="2">
    <source>
        <dbReference type="Proteomes" id="UP001623592"/>
    </source>
</evidence>
<organism evidence="1 2">
    <name type="scientific">Clostridium neuense</name>
    <dbReference type="NCBI Taxonomy" id="1728934"/>
    <lineage>
        <taxon>Bacteria</taxon>
        <taxon>Bacillati</taxon>
        <taxon>Bacillota</taxon>
        <taxon>Clostridia</taxon>
        <taxon>Eubacteriales</taxon>
        <taxon>Clostridiaceae</taxon>
        <taxon>Clostridium</taxon>
    </lineage>
</organism>
<sequence length="100" mass="11732">MSRIQIDISKVRSCNEDLRRNNLKISNIARDIFLSMGSIDSRIQARRNIGSRLKNACDECNKIEQKLTKLQKFISNSMDRYEKAERKVENESEELIALWN</sequence>